<evidence type="ECO:0000259" key="11">
    <source>
        <dbReference type="Pfam" id="PF00266"/>
    </source>
</evidence>
<evidence type="ECO:0000256" key="2">
    <source>
        <dbReference type="ARBA" id="ARBA00006490"/>
    </source>
</evidence>
<keyword evidence="4" id="KW-0808">Transferase</keyword>
<evidence type="ECO:0000256" key="4">
    <source>
        <dbReference type="ARBA" id="ARBA00022679"/>
    </source>
</evidence>
<dbReference type="RefSeq" id="WP_028527443.1">
    <property type="nucleotide sequence ID" value="NZ_CABLBR010000001.1"/>
</dbReference>
<evidence type="ECO:0000256" key="1">
    <source>
        <dbReference type="ARBA" id="ARBA00001933"/>
    </source>
</evidence>
<keyword evidence="8" id="KW-0411">Iron-sulfur</keyword>
<dbReference type="Gene3D" id="3.40.640.10">
    <property type="entry name" value="Type I PLP-dependent aspartate aminotransferase-like (Major domain)"/>
    <property type="match status" value="1"/>
</dbReference>
<proteinExistence type="inferred from homology"/>
<accession>A0ABY5VEJ4</accession>
<dbReference type="InterPro" id="IPR000192">
    <property type="entry name" value="Aminotrans_V_dom"/>
</dbReference>
<comment type="catalytic activity">
    <reaction evidence="9">
        <text>(sulfur carrier)-H + L-cysteine = (sulfur carrier)-SH + L-alanine</text>
        <dbReference type="Rhea" id="RHEA:43892"/>
        <dbReference type="Rhea" id="RHEA-COMP:14737"/>
        <dbReference type="Rhea" id="RHEA-COMP:14739"/>
        <dbReference type="ChEBI" id="CHEBI:29917"/>
        <dbReference type="ChEBI" id="CHEBI:35235"/>
        <dbReference type="ChEBI" id="CHEBI:57972"/>
        <dbReference type="ChEBI" id="CHEBI:64428"/>
        <dbReference type="EC" id="2.8.1.7"/>
    </reaction>
</comment>
<dbReference type="PIRSF" id="PIRSF005572">
    <property type="entry name" value="NifS"/>
    <property type="match status" value="1"/>
</dbReference>
<dbReference type="InterPro" id="IPR016454">
    <property type="entry name" value="Cysteine_dSase"/>
</dbReference>
<sequence>MIYADYAATTPVHPEVVKTMEKYYTEQFFNPSSIYPEAKAVASRLEECREQIARYMKAEAEEIIFTSGGTESDNLAIKGVMLHPSNEKKHMVTSVTEHHAVLESCRFLEKMGYEITYLTVDSHGRVSPDALENAMRPDTCLVSVMWVNNETGTLQDIKELARAAHAHGALFHTDAVQAMAALPVNVKESGVDLLSFSAHKFYGPKGCGGLYCKKGIRLISVNSGGQQEEFQRGGTENVPAILGMGKAFEILNKNLEKDILHMERLKETLLKEFEDRADVIINSLPAYSVPSICNLGFRNMEAEAIIFYLSREGILTSMGAACNTKSIEPSYVLREMGIAPSFERGCIRISLSSQMTDKEMETICEKVKSIIKKLTEKQG</sequence>
<feature type="domain" description="Aminotransferase class V" evidence="11">
    <location>
        <begin position="2"/>
        <end position="361"/>
    </location>
</feature>
<dbReference type="InterPro" id="IPR015424">
    <property type="entry name" value="PyrdxlP-dep_Trfase"/>
</dbReference>
<evidence type="ECO:0000256" key="6">
    <source>
        <dbReference type="ARBA" id="ARBA00022898"/>
    </source>
</evidence>
<comment type="cofactor">
    <cofactor evidence="1 10">
        <name>pyridoxal 5'-phosphate</name>
        <dbReference type="ChEBI" id="CHEBI:597326"/>
    </cofactor>
</comment>
<evidence type="ECO:0000256" key="9">
    <source>
        <dbReference type="ARBA" id="ARBA00050776"/>
    </source>
</evidence>
<comment type="similarity">
    <text evidence="2">Belongs to the class-V pyridoxal-phosphate-dependent aminotransferase family. NifS/IscS subfamily.</text>
</comment>
<dbReference type="Gene3D" id="3.90.1150.10">
    <property type="entry name" value="Aspartate Aminotransferase, domain 1"/>
    <property type="match status" value="1"/>
</dbReference>
<keyword evidence="5" id="KW-0479">Metal-binding</keyword>
<evidence type="ECO:0000256" key="3">
    <source>
        <dbReference type="ARBA" id="ARBA00012239"/>
    </source>
</evidence>
<evidence type="ECO:0000256" key="10">
    <source>
        <dbReference type="RuleBase" id="RU004504"/>
    </source>
</evidence>
<evidence type="ECO:0000313" key="13">
    <source>
        <dbReference type="Proteomes" id="UP001060164"/>
    </source>
</evidence>
<dbReference type="Proteomes" id="UP001060164">
    <property type="component" value="Chromosome"/>
</dbReference>
<dbReference type="Pfam" id="PF00266">
    <property type="entry name" value="Aminotran_5"/>
    <property type="match status" value="1"/>
</dbReference>
<dbReference type="InterPro" id="IPR015421">
    <property type="entry name" value="PyrdxlP-dep_Trfase_major"/>
</dbReference>
<reference evidence="12" key="1">
    <citation type="journal article" date="2022" name="Cell">
        <title>Design, construction, and in vivo augmentation of a complex gut microbiome.</title>
        <authorList>
            <person name="Cheng A.G."/>
            <person name="Ho P.Y."/>
            <person name="Aranda-Diaz A."/>
            <person name="Jain S."/>
            <person name="Yu F.B."/>
            <person name="Meng X."/>
            <person name="Wang M."/>
            <person name="Iakiviak M."/>
            <person name="Nagashima K."/>
            <person name="Zhao A."/>
            <person name="Murugkar P."/>
            <person name="Patil A."/>
            <person name="Atabakhsh K."/>
            <person name="Weakley A."/>
            <person name="Yan J."/>
            <person name="Brumbaugh A.R."/>
            <person name="Higginbottom S."/>
            <person name="Dimas A."/>
            <person name="Shiver A.L."/>
            <person name="Deutschbauer A."/>
            <person name="Neff N."/>
            <person name="Sonnenburg J.L."/>
            <person name="Huang K.C."/>
            <person name="Fischbach M.A."/>
        </authorList>
    </citation>
    <scope>NUCLEOTIDE SEQUENCE</scope>
    <source>
        <strain evidence="12">DSM 19829</strain>
    </source>
</reference>
<dbReference type="InterPro" id="IPR020578">
    <property type="entry name" value="Aminotrans_V_PyrdxlP_BS"/>
</dbReference>
<evidence type="ECO:0000313" key="12">
    <source>
        <dbReference type="EMBL" id="UWP58804.1"/>
    </source>
</evidence>
<dbReference type="EMBL" id="CP102290">
    <property type="protein sequence ID" value="UWP58804.1"/>
    <property type="molecule type" value="Genomic_DNA"/>
</dbReference>
<dbReference type="PANTHER" id="PTHR11601:SF34">
    <property type="entry name" value="CYSTEINE DESULFURASE"/>
    <property type="match status" value="1"/>
</dbReference>
<keyword evidence="6" id="KW-0663">Pyridoxal phosphate</keyword>
<name>A0ABY5VEJ4_9FIRM</name>
<dbReference type="SUPFAM" id="SSF53383">
    <property type="entry name" value="PLP-dependent transferases"/>
    <property type="match status" value="1"/>
</dbReference>
<dbReference type="PROSITE" id="PS00595">
    <property type="entry name" value="AA_TRANSFER_CLASS_5"/>
    <property type="match status" value="1"/>
</dbReference>
<evidence type="ECO:0000256" key="8">
    <source>
        <dbReference type="ARBA" id="ARBA00023014"/>
    </source>
</evidence>
<keyword evidence="13" id="KW-1185">Reference proteome</keyword>
<organism evidence="12 13">
    <name type="scientific">Ruminococcus gauvreauii</name>
    <dbReference type="NCBI Taxonomy" id="438033"/>
    <lineage>
        <taxon>Bacteria</taxon>
        <taxon>Bacillati</taxon>
        <taxon>Bacillota</taxon>
        <taxon>Clostridia</taxon>
        <taxon>Eubacteriales</taxon>
        <taxon>Oscillospiraceae</taxon>
        <taxon>Ruminococcus</taxon>
    </lineage>
</organism>
<evidence type="ECO:0000256" key="5">
    <source>
        <dbReference type="ARBA" id="ARBA00022723"/>
    </source>
</evidence>
<dbReference type="EC" id="2.8.1.7" evidence="3"/>
<dbReference type="PANTHER" id="PTHR11601">
    <property type="entry name" value="CYSTEINE DESULFURYLASE FAMILY MEMBER"/>
    <property type="match status" value="1"/>
</dbReference>
<dbReference type="InterPro" id="IPR015422">
    <property type="entry name" value="PyrdxlP-dep_Trfase_small"/>
</dbReference>
<keyword evidence="7" id="KW-0408">Iron</keyword>
<evidence type="ECO:0000256" key="7">
    <source>
        <dbReference type="ARBA" id="ARBA00023004"/>
    </source>
</evidence>
<protein>
    <recommendedName>
        <fullName evidence="3">cysteine desulfurase</fullName>
        <ecNumber evidence="3">2.8.1.7</ecNumber>
    </recommendedName>
</protein>
<gene>
    <name evidence="12" type="ORF">NQ502_15725</name>
</gene>